<protein>
    <submittedName>
        <fullName evidence="1">Uncharacterized protein</fullName>
    </submittedName>
</protein>
<dbReference type="EMBL" id="GBXM01030568">
    <property type="protein sequence ID" value="JAH78009.1"/>
    <property type="molecule type" value="Transcribed_RNA"/>
</dbReference>
<dbReference type="AlphaFoldDB" id="A0A0E9VIP6"/>
<accession>A0A0E9VIP6</accession>
<reference evidence="1" key="1">
    <citation type="submission" date="2014-11" db="EMBL/GenBank/DDBJ databases">
        <authorList>
            <person name="Amaro Gonzalez C."/>
        </authorList>
    </citation>
    <scope>NUCLEOTIDE SEQUENCE</scope>
</reference>
<reference evidence="1" key="2">
    <citation type="journal article" date="2015" name="Fish Shellfish Immunol.">
        <title>Early steps in the European eel (Anguilla anguilla)-Vibrio vulnificus interaction in the gills: Role of the RtxA13 toxin.</title>
        <authorList>
            <person name="Callol A."/>
            <person name="Pajuelo D."/>
            <person name="Ebbesson L."/>
            <person name="Teles M."/>
            <person name="MacKenzie S."/>
            <person name="Amaro C."/>
        </authorList>
    </citation>
    <scope>NUCLEOTIDE SEQUENCE</scope>
</reference>
<organism evidence="1">
    <name type="scientific">Anguilla anguilla</name>
    <name type="common">European freshwater eel</name>
    <name type="synonym">Muraena anguilla</name>
    <dbReference type="NCBI Taxonomy" id="7936"/>
    <lineage>
        <taxon>Eukaryota</taxon>
        <taxon>Metazoa</taxon>
        <taxon>Chordata</taxon>
        <taxon>Craniata</taxon>
        <taxon>Vertebrata</taxon>
        <taxon>Euteleostomi</taxon>
        <taxon>Actinopterygii</taxon>
        <taxon>Neopterygii</taxon>
        <taxon>Teleostei</taxon>
        <taxon>Anguilliformes</taxon>
        <taxon>Anguillidae</taxon>
        <taxon>Anguilla</taxon>
    </lineage>
</organism>
<sequence length="29" mass="3243">MNKLVLNNIPFTDSQFCLAKLVKGVTFSN</sequence>
<evidence type="ECO:0000313" key="1">
    <source>
        <dbReference type="EMBL" id="JAH78009.1"/>
    </source>
</evidence>
<name>A0A0E9VIP6_ANGAN</name>
<proteinExistence type="predicted"/>